<dbReference type="Proteomes" id="UP000887116">
    <property type="component" value="Unassembled WGS sequence"/>
</dbReference>
<dbReference type="AlphaFoldDB" id="A0A8X6LM02"/>
<proteinExistence type="predicted"/>
<accession>A0A8X6LM02</accession>
<sequence>MLTLYHRQPGRNRTRSFNKQRVKMENEISEGLCVPCIFSDGGWCIKGAKMKLSARDRTQVNCEAAMLTVIPPPSEEQNAFYSDKCSALK</sequence>
<gene>
    <name evidence="1" type="ORF">TNCT_167061</name>
</gene>
<evidence type="ECO:0000313" key="2">
    <source>
        <dbReference type="Proteomes" id="UP000887116"/>
    </source>
</evidence>
<protein>
    <submittedName>
        <fullName evidence="1">Uncharacterized protein</fullName>
    </submittedName>
</protein>
<organism evidence="1 2">
    <name type="scientific">Trichonephila clavata</name>
    <name type="common">Joro spider</name>
    <name type="synonym">Nephila clavata</name>
    <dbReference type="NCBI Taxonomy" id="2740835"/>
    <lineage>
        <taxon>Eukaryota</taxon>
        <taxon>Metazoa</taxon>
        <taxon>Ecdysozoa</taxon>
        <taxon>Arthropoda</taxon>
        <taxon>Chelicerata</taxon>
        <taxon>Arachnida</taxon>
        <taxon>Araneae</taxon>
        <taxon>Araneomorphae</taxon>
        <taxon>Entelegynae</taxon>
        <taxon>Araneoidea</taxon>
        <taxon>Nephilidae</taxon>
        <taxon>Trichonephila</taxon>
    </lineage>
</organism>
<evidence type="ECO:0000313" key="1">
    <source>
        <dbReference type="EMBL" id="GFR12369.1"/>
    </source>
</evidence>
<keyword evidence="2" id="KW-1185">Reference proteome</keyword>
<name>A0A8X6LM02_TRICU</name>
<dbReference type="EMBL" id="BMAO01026773">
    <property type="protein sequence ID" value="GFR12369.1"/>
    <property type="molecule type" value="Genomic_DNA"/>
</dbReference>
<comment type="caution">
    <text evidence="1">The sequence shown here is derived from an EMBL/GenBank/DDBJ whole genome shotgun (WGS) entry which is preliminary data.</text>
</comment>
<reference evidence="1" key="1">
    <citation type="submission" date="2020-07" db="EMBL/GenBank/DDBJ databases">
        <title>Multicomponent nature underlies the extraordinary mechanical properties of spider dragline silk.</title>
        <authorList>
            <person name="Kono N."/>
            <person name="Nakamura H."/>
            <person name="Mori M."/>
            <person name="Yoshida Y."/>
            <person name="Ohtoshi R."/>
            <person name="Malay A.D."/>
            <person name="Moran D.A.P."/>
            <person name="Tomita M."/>
            <person name="Numata K."/>
            <person name="Arakawa K."/>
        </authorList>
    </citation>
    <scope>NUCLEOTIDE SEQUENCE</scope>
</reference>